<dbReference type="GO" id="GO:0004622">
    <property type="term" value="F:phosphatidylcholine lysophospholipase activity"/>
    <property type="evidence" value="ECO:0007669"/>
    <property type="project" value="TreeGrafter"/>
</dbReference>
<comment type="caution">
    <text evidence="3">The sequence shown here is derived from an EMBL/GenBank/DDBJ whole genome shotgun (WGS) entry which is preliminary data.</text>
</comment>
<accession>A0A494XGG6</accession>
<keyword evidence="1" id="KW-0732">Signal</keyword>
<keyword evidence="4" id="KW-1185">Reference proteome</keyword>
<name>A0A494XGG6_9BURK</name>
<feature type="domain" description="SGNH hydrolase-type esterase" evidence="2">
    <location>
        <begin position="45"/>
        <end position="141"/>
    </location>
</feature>
<dbReference type="PANTHER" id="PTHR30383">
    <property type="entry name" value="THIOESTERASE 1/PROTEASE 1/LYSOPHOSPHOLIPASE L1"/>
    <property type="match status" value="1"/>
</dbReference>
<sequence>MHGIARFRTGVIGSLIAVAFAMCGGTHAQQASAPQSSTAPIEIVAFGASQTAGKGVSSNEAFPARLEALLKQDGFNVTVANQGVSGDTVADMVRRMSSALPATTRVVVFQPGSNDCGRRHASSEADFRDGIDAALTFMQSHHFSVLTLDSDCHEGVLEDETNKFGFAYYGKLAHGLGDMRQADGQHLTPEGYQKLAERLLPSVESLLKATP</sequence>
<dbReference type="EMBL" id="RBZU01000010">
    <property type="protein sequence ID" value="RKP49618.1"/>
    <property type="molecule type" value="Genomic_DNA"/>
</dbReference>
<evidence type="ECO:0000313" key="4">
    <source>
        <dbReference type="Proteomes" id="UP000270342"/>
    </source>
</evidence>
<protein>
    <recommendedName>
        <fullName evidence="2">SGNH hydrolase-type esterase domain-containing protein</fullName>
    </recommendedName>
</protein>
<feature type="signal peptide" evidence="1">
    <location>
        <begin position="1"/>
        <end position="28"/>
    </location>
</feature>
<dbReference type="Proteomes" id="UP000270342">
    <property type="component" value="Unassembled WGS sequence"/>
</dbReference>
<dbReference type="SUPFAM" id="SSF52266">
    <property type="entry name" value="SGNH hydrolase"/>
    <property type="match status" value="1"/>
</dbReference>
<dbReference type="Gene3D" id="3.40.50.1110">
    <property type="entry name" value="SGNH hydrolase"/>
    <property type="match status" value="1"/>
</dbReference>
<proteinExistence type="predicted"/>
<dbReference type="PANTHER" id="PTHR30383:SF5">
    <property type="entry name" value="SGNH HYDROLASE-TYPE ESTERASE DOMAIN-CONTAINING PROTEIN"/>
    <property type="match status" value="1"/>
</dbReference>
<dbReference type="Pfam" id="PF13472">
    <property type="entry name" value="Lipase_GDSL_2"/>
    <property type="match status" value="1"/>
</dbReference>
<evidence type="ECO:0000256" key="1">
    <source>
        <dbReference type="SAM" id="SignalP"/>
    </source>
</evidence>
<gene>
    <name evidence="3" type="ORF">D7S86_20195</name>
</gene>
<dbReference type="AlphaFoldDB" id="A0A494XGG6"/>
<evidence type="ECO:0000313" key="3">
    <source>
        <dbReference type="EMBL" id="RKP49618.1"/>
    </source>
</evidence>
<feature type="chain" id="PRO_5019858946" description="SGNH hydrolase-type esterase domain-containing protein" evidence="1">
    <location>
        <begin position="29"/>
        <end position="211"/>
    </location>
</feature>
<organism evidence="3 4">
    <name type="scientific">Pararobbsia silviterrae</name>
    <dbReference type="NCBI Taxonomy" id="1792498"/>
    <lineage>
        <taxon>Bacteria</taxon>
        <taxon>Pseudomonadati</taxon>
        <taxon>Pseudomonadota</taxon>
        <taxon>Betaproteobacteria</taxon>
        <taxon>Burkholderiales</taxon>
        <taxon>Burkholderiaceae</taxon>
        <taxon>Pararobbsia</taxon>
    </lineage>
</organism>
<dbReference type="InterPro" id="IPR051532">
    <property type="entry name" value="Ester_Hydrolysis_Enzymes"/>
</dbReference>
<dbReference type="InterPro" id="IPR036514">
    <property type="entry name" value="SGNH_hydro_sf"/>
</dbReference>
<dbReference type="InterPro" id="IPR013830">
    <property type="entry name" value="SGNH_hydro"/>
</dbReference>
<evidence type="ECO:0000259" key="2">
    <source>
        <dbReference type="Pfam" id="PF13472"/>
    </source>
</evidence>
<reference evidence="3 4" key="1">
    <citation type="submission" date="2018-10" db="EMBL/GenBank/DDBJ databases">
        <title>Robbsia sp. DHC34, isolated from soil.</title>
        <authorList>
            <person name="Gao Z.-H."/>
            <person name="Qiu L.-H."/>
        </authorList>
    </citation>
    <scope>NUCLEOTIDE SEQUENCE [LARGE SCALE GENOMIC DNA]</scope>
    <source>
        <strain evidence="3 4">DHC34</strain>
    </source>
</reference>